<dbReference type="FunFam" id="2.60.40.10:FF:000169">
    <property type="entry name" value="1,4-alpha-glucan branching enzyme GlgB"/>
    <property type="match status" value="1"/>
</dbReference>
<evidence type="ECO:0000256" key="3">
    <source>
        <dbReference type="ARBA" id="ARBA00004964"/>
    </source>
</evidence>
<gene>
    <name evidence="10" type="primary">glgB</name>
    <name evidence="13" type="ordered locus">Nhal_1097</name>
</gene>
<dbReference type="NCBIfam" id="NF008967">
    <property type="entry name" value="PRK12313.1"/>
    <property type="match status" value="1"/>
</dbReference>
<reference evidence="14" key="1">
    <citation type="submission" date="2010-04" db="EMBL/GenBank/DDBJ databases">
        <title>Complete genome sequence of Nitrosococcus halophilus Nc4, a salt-adapted, aerobic obligate ammonia-oxidizing sulfur purple bacterium.</title>
        <authorList>
            <consortium name="US DOE Joint Genome Institute"/>
            <person name="Campbell M.A."/>
            <person name="Malfatti S.A."/>
            <person name="Chain P.S.G."/>
            <person name="Heidelberg J.F."/>
            <person name="Ward B.B."/>
            <person name="Klotz M.G."/>
        </authorList>
    </citation>
    <scope>NUCLEOTIDE SEQUENCE [LARGE SCALE GENOMIC DNA]</scope>
    <source>
        <strain evidence="14">Nc4</strain>
    </source>
</reference>
<evidence type="ECO:0000313" key="13">
    <source>
        <dbReference type="EMBL" id="ADE14269.1"/>
    </source>
</evidence>
<dbReference type="UniPathway" id="UPA00164"/>
<dbReference type="GO" id="GO:0003844">
    <property type="term" value="F:1,4-alpha-glucan branching enzyme activity"/>
    <property type="evidence" value="ECO:0007669"/>
    <property type="project" value="UniProtKB-UniRule"/>
</dbReference>
<dbReference type="CAZy" id="CBM48">
    <property type="family name" value="Carbohydrate-Binding Module Family 48"/>
</dbReference>
<feature type="active site" description="Proton donor" evidence="10 11">
    <location>
        <position position="468"/>
    </location>
</feature>
<dbReference type="InterPro" id="IPR017853">
    <property type="entry name" value="GH"/>
</dbReference>
<accession>D5BZ56</accession>
<evidence type="ECO:0000259" key="12">
    <source>
        <dbReference type="SMART" id="SM00642"/>
    </source>
</evidence>
<dbReference type="InterPro" id="IPR013780">
    <property type="entry name" value="Glyco_hydro_b"/>
</dbReference>
<dbReference type="InterPro" id="IPR037439">
    <property type="entry name" value="Branching_enzy"/>
</dbReference>
<evidence type="ECO:0000256" key="1">
    <source>
        <dbReference type="ARBA" id="ARBA00000826"/>
    </source>
</evidence>
<dbReference type="FunFam" id="2.60.40.1180:FF:000002">
    <property type="entry name" value="1,4-alpha-glucan branching enzyme GlgB"/>
    <property type="match status" value="1"/>
</dbReference>
<keyword evidence="8 10" id="KW-0320">Glycogen biosynthesis</keyword>
<evidence type="ECO:0000256" key="2">
    <source>
        <dbReference type="ARBA" id="ARBA00002953"/>
    </source>
</evidence>
<dbReference type="Gene3D" id="2.60.40.1180">
    <property type="entry name" value="Golgi alpha-mannosidase II"/>
    <property type="match status" value="1"/>
</dbReference>
<dbReference type="SMART" id="SM00642">
    <property type="entry name" value="Aamy"/>
    <property type="match status" value="1"/>
</dbReference>
<dbReference type="Pfam" id="PF00128">
    <property type="entry name" value="Alpha-amylase"/>
    <property type="match status" value="2"/>
</dbReference>
<dbReference type="SUPFAM" id="SSF81296">
    <property type="entry name" value="E set domains"/>
    <property type="match status" value="2"/>
</dbReference>
<sequence>MTDSQYSAQPRAPELSEELKKIVKARHPDPFKVLGCHPHGKGILVRVHLPHATQAWVGTEGTREMVRSSTTGLFEWHGEVKELSPPYQILWKDERGTTHRGYDPYCFPPQLSDYDLHLFREGKHWHAYRILGSHPVTVNGISGILFATWAPEAERVSVVGDFNRWDGRCHPMRLRGLTGVWELFIPGLKPGTLYKYELRNQNYGSLHLKSDPYAQHFELRPNTAAIVESKNSYLWRDQKWMLQRKKFNWLHQPISVYEVHLGSWQRDENGKFLNYRQLAWRLVDYVLNIGFTHIELLPVTEHPLDASWGYQTTGYFAPTSRFGTPDEFRYFVDYCHLHGIGVLMDWVPGHFPKDDHALARFDGSALYEHEDPRRGEHRDWGTLIFNYGRHEVKNFLLSSAFYWLEEFHIDGLRVDAVASMLYLDYSREEGDWIPNKYGGREDLEAIEFLRELNTVLHEQHPGALVIAEESTSWPMVSRPVYLGGLGFSMKWNMGWMNDTLLYMSKDPIHRHYHHDALTFGLLYAFNENFMLPLSHDEVVHGKKSLLYKMPGDEWQRFANLRLLYTMMFTYPGKKLLFMGCEFGQGEEWNESRTLDWYLLEYPFHQGVQMAIRDLNRLYYGLPALHDHDFEKEGFEWIDCHDSAQSILSYLRLKEDDFVVVVLNFTPVPRTNYRLGVPKAGTYSECFNSDSTYYGGSNIGNNQGIQAEEISWMGRPYSINITVPPLAGIVLQPKPLTKEEPSIPSLNPKK</sequence>
<dbReference type="InterPro" id="IPR013783">
    <property type="entry name" value="Ig-like_fold"/>
</dbReference>
<dbReference type="STRING" id="472759.Nhal_1097"/>
<evidence type="ECO:0000256" key="7">
    <source>
        <dbReference type="ARBA" id="ARBA00022679"/>
    </source>
</evidence>
<dbReference type="EC" id="2.4.1.18" evidence="10"/>
<dbReference type="CDD" id="cd11322">
    <property type="entry name" value="AmyAc_Glg_BE"/>
    <property type="match status" value="1"/>
</dbReference>
<dbReference type="FunFam" id="3.20.20.80:FF:000003">
    <property type="entry name" value="1,4-alpha-glucan branching enzyme GlgB"/>
    <property type="match status" value="1"/>
</dbReference>
<dbReference type="AlphaFoldDB" id="D5BZ56"/>
<feature type="active site" description="Nucleophile" evidence="10 11">
    <location>
        <position position="415"/>
    </location>
</feature>
<keyword evidence="7 10" id="KW-0808">Transferase</keyword>
<comment type="catalytic activity">
    <reaction evidence="1 10">
        <text>Transfers a segment of a (1-&gt;4)-alpha-D-glucan chain to a primary hydroxy group in a similar glucan chain.</text>
        <dbReference type="EC" id="2.4.1.18"/>
    </reaction>
</comment>
<dbReference type="PANTHER" id="PTHR43651:SF3">
    <property type="entry name" value="1,4-ALPHA-GLUCAN-BRANCHING ENZYME"/>
    <property type="match status" value="1"/>
</dbReference>
<comment type="pathway">
    <text evidence="3 10">Glycan biosynthesis; glycogen biosynthesis.</text>
</comment>
<dbReference type="Pfam" id="PF02922">
    <property type="entry name" value="CBM_48"/>
    <property type="match status" value="1"/>
</dbReference>
<evidence type="ECO:0000256" key="4">
    <source>
        <dbReference type="ARBA" id="ARBA00009000"/>
    </source>
</evidence>
<dbReference type="RefSeq" id="WP_013032161.1">
    <property type="nucleotide sequence ID" value="NC_013960.1"/>
</dbReference>
<dbReference type="GO" id="GO:0005829">
    <property type="term" value="C:cytosol"/>
    <property type="evidence" value="ECO:0007669"/>
    <property type="project" value="TreeGrafter"/>
</dbReference>
<feature type="domain" description="Glycosyl hydrolase family 13 catalytic" evidence="12">
    <location>
        <begin position="258"/>
        <end position="625"/>
    </location>
</feature>
<dbReference type="Pfam" id="PF02806">
    <property type="entry name" value="Alpha-amylase_C"/>
    <property type="match status" value="1"/>
</dbReference>
<organism evidence="13 14">
    <name type="scientific">Nitrosococcus halophilus (strain Nc4)</name>
    <dbReference type="NCBI Taxonomy" id="472759"/>
    <lineage>
        <taxon>Bacteria</taxon>
        <taxon>Pseudomonadati</taxon>
        <taxon>Pseudomonadota</taxon>
        <taxon>Gammaproteobacteria</taxon>
        <taxon>Chromatiales</taxon>
        <taxon>Chromatiaceae</taxon>
        <taxon>Nitrosococcus</taxon>
    </lineage>
</organism>
<comment type="subunit">
    <text evidence="10">Monomer.</text>
</comment>
<dbReference type="SUPFAM" id="SSF51011">
    <property type="entry name" value="Glycosyl hydrolase domain"/>
    <property type="match status" value="1"/>
</dbReference>
<dbReference type="InterPro" id="IPR006407">
    <property type="entry name" value="GlgB"/>
</dbReference>
<dbReference type="InterPro" id="IPR006047">
    <property type="entry name" value="GH13_cat_dom"/>
</dbReference>
<keyword evidence="9 10" id="KW-0119">Carbohydrate metabolism</keyword>
<keyword evidence="14" id="KW-1185">Reference proteome</keyword>
<evidence type="ECO:0000256" key="9">
    <source>
        <dbReference type="ARBA" id="ARBA00023277"/>
    </source>
</evidence>
<dbReference type="GO" id="GO:0005978">
    <property type="term" value="P:glycogen biosynthetic process"/>
    <property type="evidence" value="ECO:0007669"/>
    <property type="project" value="UniProtKB-UniRule"/>
</dbReference>
<dbReference type="InterPro" id="IPR054169">
    <property type="entry name" value="GlgB_N"/>
</dbReference>
<dbReference type="Gene3D" id="2.60.40.10">
    <property type="entry name" value="Immunoglobulins"/>
    <property type="match status" value="2"/>
</dbReference>
<dbReference type="Pfam" id="PF22019">
    <property type="entry name" value="GlgB_N"/>
    <property type="match status" value="1"/>
</dbReference>
<dbReference type="GO" id="GO:0043169">
    <property type="term" value="F:cation binding"/>
    <property type="evidence" value="ECO:0007669"/>
    <property type="project" value="InterPro"/>
</dbReference>
<dbReference type="SUPFAM" id="SSF51445">
    <property type="entry name" value="(Trans)glycosidases"/>
    <property type="match status" value="1"/>
</dbReference>
<comment type="similarity">
    <text evidence="4 10">Belongs to the glycosyl hydrolase 13 family. GlgB subfamily.</text>
</comment>
<evidence type="ECO:0000256" key="8">
    <source>
        <dbReference type="ARBA" id="ARBA00023056"/>
    </source>
</evidence>
<keyword evidence="6 10" id="KW-0328">Glycosyltransferase</keyword>
<dbReference type="HOGENOM" id="CLU_004245_3_2_6"/>
<dbReference type="InterPro" id="IPR006048">
    <property type="entry name" value="A-amylase/branching_C"/>
</dbReference>
<dbReference type="NCBIfam" id="NF003811">
    <property type="entry name" value="PRK05402.1"/>
    <property type="match status" value="1"/>
</dbReference>
<dbReference type="OrthoDB" id="9800174at2"/>
<keyword evidence="5 10" id="KW-0321">Glycogen metabolism</keyword>
<evidence type="ECO:0000256" key="5">
    <source>
        <dbReference type="ARBA" id="ARBA00022600"/>
    </source>
</evidence>
<dbReference type="InterPro" id="IPR004193">
    <property type="entry name" value="Glyco_hydro_13_N"/>
</dbReference>
<evidence type="ECO:0000256" key="10">
    <source>
        <dbReference type="HAMAP-Rule" id="MF_00685"/>
    </source>
</evidence>
<dbReference type="Proteomes" id="UP000001844">
    <property type="component" value="Chromosome"/>
</dbReference>
<dbReference type="PANTHER" id="PTHR43651">
    <property type="entry name" value="1,4-ALPHA-GLUCAN-BRANCHING ENZYME"/>
    <property type="match status" value="1"/>
</dbReference>
<dbReference type="HAMAP" id="MF_00685">
    <property type="entry name" value="GlgB"/>
    <property type="match status" value="1"/>
</dbReference>
<name>D5BZ56_NITHN</name>
<dbReference type="eggNOG" id="COG0296">
    <property type="taxonomic scope" value="Bacteria"/>
</dbReference>
<dbReference type="KEGG" id="nhl:Nhal_1097"/>
<dbReference type="GO" id="GO:0004553">
    <property type="term" value="F:hydrolase activity, hydrolyzing O-glycosyl compounds"/>
    <property type="evidence" value="ECO:0007669"/>
    <property type="project" value="InterPro"/>
</dbReference>
<protein>
    <recommendedName>
        <fullName evidence="10">1,4-alpha-glucan branching enzyme GlgB</fullName>
        <ecNumber evidence="10">2.4.1.18</ecNumber>
    </recommendedName>
    <alternativeName>
        <fullName evidence="10">1,4-alpha-D-glucan:1,4-alpha-D-glucan 6-glucosyl-transferase</fullName>
    </alternativeName>
    <alternativeName>
        <fullName evidence="10">Alpha-(1-&gt;4)-glucan branching enzyme</fullName>
    </alternativeName>
    <alternativeName>
        <fullName evidence="10">Glycogen branching enzyme</fullName>
        <shortName evidence="10">BE</shortName>
    </alternativeName>
</protein>
<dbReference type="CDD" id="cd02855">
    <property type="entry name" value="E_set_GBE_prok_N"/>
    <property type="match status" value="1"/>
</dbReference>
<proteinExistence type="inferred from homology"/>
<dbReference type="CAZy" id="GH13">
    <property type="family name" value="Glycoside Hydrolase Family 13"/>
</dbReference>
<dbReference type="Gene3D" id="3.20.20.80">
    <property type="entry name" value="Glycosidases"/>
    <property type="match status" value="1"/>
</dbReference>
<dbReference type="InterPro" id="IPR014756">
    <property type="entry name" value="Ig_E-set"/>
</dbReference>
<dbReference type="EMBL" id="CP001798">
    <property type="protein sequence ID" value="ADE14269.1"/>
    <property type="molecule type" value="Genomic_DNA"/>
</dbReference>
<evidence type="ECO:0000256" key="11">
    <source>
        <dbReference type="PIRSR" id="PIRSR000463-1"/>
    </source>
</evidence>
<evidence type="ECO:0000256" key="6">
    <source>
        <dbReference type="ARBA" id="ARBA00022676"/>
    </source>
</evidence>
<dbReference type="PIRSF" id="PIRSF000463">
    <property type="entry name" value="GlgB"/>
    <property type="match status" value="1"/>
</dbReference>
<evidence type="ECO:0000313" key="14">
    <source>
        <dbReference type="Proteomes" id="UP000001844"/>
    </source>
</evidence>
<comment type="function">
    <text evidence="2 10">Catalyzes the formation of the alpha-1,6-glucosidic linkages in glycogen by scission of a 1,4-alpha-linked oligosaccharide from growing alpha-1,4-glucan chains and the subsequent attachment of the oligosaccharide to the alpha-1,6 position.</text>
</comment>
<dbReference type="NCBIfam" id="TIGR01515">
    <property type="entry name" value="branching_enzym"/>
    <property type="match status" value="1"/>
</dbReference>
<dbReference type="InterPro" id="IPR044143">
    <property type="entry name" value="GlgB_N_E_set_prok"/>
</dbReference>